<dbReference type="KEGG" id="rcf:Poly24_01370"/>
<dbReference type="GO" id="GO:0005829">
    <property type="term" value="C:cytosol"/>
    <property type="evidence" value="ECO:0007669"/>
    <property type="project" value="TreeGrafter"/>
</dbReference>
<name>A0A518JLM2_9BACT</name>
<keyword evidence="4" id="KW-1185">Reference proteome</keyword>
<evidence type="ECO:0008006" key="5">
    <source>
        <dbReference type="Google" id="ProtNLM"/>
    </source>
</evidence>
<dbReference type="RefSeq" id="WP_197452221.1">
    <property type="nucleotide sequence ID" value="NZ_CP036348.1"/>
</dbReference>
<keyword evidence="1" id="KW-0547">Nucleotide-binding</keyword>
<organism evidence="3 4">
    <name type="scientific">Rosistilla carotiformis</name>
    <dbReference type="NCBI Taxonomy" id="2528017"/>
    <lineage>
        <taxon>Bacteria</taxon>
        <taxon>Pseudomonadati</taxon>
        <taxon>Planctomycetota</taxon>
        <taxon>Planctomycetia</taxon>
        <taxon>Pirellulales</taxon>
        <taxon>Pirellulaceae</taxon>
        <taxon>Rosistilla</taxon>
    </lineage>
</organism>
<dbReference type="Proteomes" id="UP000315082">
    <property type="component" value="Chromosome"/>
</dbReference>
<dbReference type="Pfam" id="PF10609">
    <property type="entry name" value="ParA"/>
    <property type="match status" value="1"/>
</dbReference>
<dbReference type="PANTHER" id="PTHR43384">
    <property type="entry name" value="SEPTUM SITE-DETERMINING PROTEIN MIND HOMOLOG, CHLOROPLASTIC-RELATED"/>
    <property type="match status" value="1"/>
</dbReference>
<evidence type="ECO:0000256" key="2">
    <source>
        <dbReference type="ARBA" id="ARBA00022840"/>
    </source>
</evidence>
<dbReference type="Gene3D" id="3.40.50.2300">
    <property type="match status" value="1"/>
</dbReference>
<dbReference type="GO" id="GO:0009898">
    <property type="term" value="C:cytoplasmic side of plasma membrane"/>
    <property type="evidence" value="ECO:0007669"/>
    <property type="project" value="TreeGrafter"/>
</dbReference>
<dbReference type="InterPro" id="IPR033756">
    <property type="entry name" value="YlxH/NBP35"/>
</dbReference>
<reference evidence="3 4" key="1">
    <citation type="submission" date="2019-02" db="EMBL/GenBank/DDBJ databases">
        <title>Deep-cultivation of Planctomycetes and their phenomic and genomic characterization uncovers novel biology.</title>
        <authorList>
            <person name="Wiegand S."/>
            <person name="Jogler M."/>
            <person name="Boedeker C."/>
            <person name="Pinto D."/>
            <person name="Vollmers J."/>
            <person name="Rivas-Marin E."/>
            <person name="Kohn T."/>
            <person name="Peeters S.H."/>
            <person name="Heuer A."/>
            <person name="Rast P."/>
            <person name="Oberbeckmann S."/>
            <person name="Bunk B."/>
            <person name="Jeske O."/>
            <person name="Meyerdierks A."/>
            <person name="Storesund J.E."/>
            <person name="Kallscheuer N."/>
            <person name="Luecker S."/>
            <person name="Lage O.M."/>
            <person name="Pohl T."/>
            <person name="Merkel B.J."/>
            <person name="Hornburger P."/>
            <person name="Mueller R.-W."/>
            <person name="Bruemmer F."/>
            <person name="Labrenz M."/>
            <person name="Spormann A.M."/>
            <person name="Op den Camp H."/>
            <person name="Overmann J."/>
            <person name="Amann R."/>
            <person name="Jetten M.S.M."/>
            <person name="Mascher T."/>
            <person name="Medema M.H."/>
            <person name="Devos D.P."/>
            <person name="Kaster A.-K."/>
            <person name="Ovreas L."/>
            <person name="Rohde M."/>
            <person name="Galperin M.Y."/>
            <person name="Jogler C."/>
        </authorList>
    </citation>
    <scope>NUCLEOTIDE SEQUENCE [LARGE SCALE GENOMIC DNA]</scope>
    <source>
        <strain evidence="3 4">Poly24</strain>
    </source>
</reference>
<dbReference type="GO" id="GO:0005524">
    <property type="term" value="F:ATP binding"/>
    <property type="evidence" value="ECO:0007669"/>
    <property type="project" value="UniProtKB-KW"/>
</dbReference>
<sequence length="400" mass="43281">MLRAHCVIAIESPSLSDRLEQSLKQVPLTCARVASGQCEAILSAAKENAATGFIFLQLSDSTSNLKSLIHRLRSSLDTRIVVVGNATTGRQVIEIIRAGADDFVDEKDDLQREIGLLVKRAAPGTVQNQRKSELITVTSSCGGCGASSLAVNIAAQYAHKYGECGLVDLQMHGGDLATLLRLSPRHTISKMLANNHPLAPEMVQQALTKHETGISLLAGADPLTYLPSSSPETIRSIVRSMTTNFQRVVVELEDISHREQLAALSDSDQVVLIFRMHFPALARAHRFFESIERFGVDPDKVRIVASQVGQSGEVPIGHAEKIFGRKIDACISNDVCPMNQAVNLGIPVVLDSPKSQCSRDYMALVQLLDGETPLPSNTRWNVGALLKSTFGSSRQVPALS</sequence>
<dbReference type="AlphaFoldDB" id="A0A518JLM2"/>
<dbReference type="SUPFAM" id="SSF52540">
    <property type="entry name" value="P-loop containing nucleoside triphosphate hydrolases"/>
    <property type="match status" value="1"/>
</dbReference>
<gene>
    <name evidence="3" type="ORF">Poly24_01370</name>
</gene>
<dbReference type="Gene3D" id="3.40.50.300">
    <property type="entry name" value="P-loop containing nucleotide triphosphate hydrolases"/>
    <property type="match status" value="1"/>
</dbReference>
<dbReference type="InterPro" id="IPR027417">
    <property type="entry name" value="P-loop_NTPase"/>
</dbReference>
<dbReference type="EMBL" id="CP036348">
    <property type="protein sequence ID" value="QDV66451.1"/>
    <property type="molecule type" value="Genomic_DNA"/>
</dbReference>
<dbReference type="InterPro" id="IPR050625">
    <property type="entry name" value="ParA/MinD_ATPase"/>
</dbReference>
<protein>
    <recommendedName>
        <fullName evidence="5">Septum site-determining protein MinD</fullName>
    </recommendedName>
</protein>
<evidence type="ECO:0000313" key="3">
    <source>
        <dbReference type="EMBL" id="QDV66451.1"/>
    </source>
</evidence>
<accession>A0A518JLM2</accession>
<dbReference type="PANTHER" id="PTHR43384:SF6">
    <property type="entry name" value="SEPTUM SITE-DETERMINING PROTEIN MIND HOMOLOG, CHLOROPLASTIC"/>
    <property type="match status" value="1"/>
</dbReference>
<keyword evidence="2" id="KW-0067">ATP-binding</keyword>
<evidence type="ECO:0000256" key="1">
    <source>
        <dbReference type="ARBA" id="ARBA00022741"/>
    </source>
</evidence>
<dbReference type="GO" id="GO:0051782">
    <property type="term" value="P:negative regulation of cell division"/>
    <property type="evidence" value="ECO:0007669"/>
    <property type="project" value="TreeGrafter"/>
</dbReference>
<evidence type="ECO:0000313" key="4">
    <source>
        <dbReference type="Proteomes" id="UP000315082"/>
    </source>
</evidence>
<dbReference type="GO" id="GO:0016887">
    <property type="term" value="F:ATP hydrolysis activity"/>
    <property type="evidence" value="ECO:0007669"/>
    <property type="project" value="TreeGrafter"/>
</dbReference>
<proteinExistence type="predicted"/>